<evidence type="ECO:0000256" key="2">
    <source>
        <dbReference type="ARBA" id="ARBA00013690"/>
    </source>
</evidence>
<keyword evidence="8 12" id="KW-0539">Nucleus</keyword>
<dbReference type="Pfam" id="PF08286">
    <property type="entry name" value="Spc24"/>
    <property type="match status" value="1"/>
</dbReference>
<keyword evidence="9 12" id="KW-0131">Cell cycle</keyword>
<keyword evidence="7 13" id="KW-0175">Coiled coil</keyword>
<dbReference type="GO" id="GO:0008017">
    <property type="term" value="F:microtubule binding"/>
    <property type="evidence" value="ECO:0007669"/>
    <property type="project" value="TreeGrafter"/>
</dbReference>
<dbReference type="KEGG" id="sfm:108926110"/>
<dbReference type="Gene3D" id="3.30.160.570">
    <property type="entry name" value="Ncd80 complex, Spc24 subunit"/>
    <property type="match status" value="1"/>
</dbReference>
<keyword evidence="15" id="KW-1185">Reference proteome</keyword>
<dbReference type="GO" id="GO:0005634">
    <property type="term" value="C:nucleus"/>
    <property type="evidence" value="ECO:0007669"/>
    <property type="project" value="UniProtKB-SubCell"/>
</dbReference>
<dbReference type="InterPro" id="IPR013252">
    <property type="entry name" value="Ndc80_Spc24"/>
</dbReference>
<dbReference type="GO" id="GO:0031262">
    <property type="term" value="C:Ndc80 complex"/>
    <property type="evidence" value="ECO:0007669"/>
    <property type="project" value="TreeGrafter"/>
</dbReference>
<evidence type="ECO:0000313" key="15">
    <source>
        <dbReference type="Proteomes" id="UP000694397"/>
    </source>
</evidence>
<dbReference type="AlphaFoldDB" id="A0A8C9RVN2"/>
<evidence type="ECO:0000256" key="9">
    <source>
        <dbReference type="ARBA" id="ARBA00023306"/>
    </source>
</evidence>
<evidence type="ECO:0000256" key="6">
    <source>
        <dbReference type="ARBA" id="ARBA00022838"/>
    </source>
</evidence>
<dbReference type="RefSeq" id="XP_018594108.1">
    <property type="nucleotide sequence ID" value="XM_018738592.2"/>
</dbReference>
<dbReference type="GO" id="GO:0007059">
    <property type="term" value="P:chromosome segregation"/>
    <property type="evidence" value="ECO:0007669"/>
    <property type="project" value="TreeGrafter"/>
</dbReference>
<dbReference type="CTD" id="147841"/>
<evidence type="ECO:0000256" key="13">
    <source>
        <dbReference type="SAM" id="Coils"/>
    </source>
</evidence>
<dbReference type="Proteomes" id="UP000694397">
    <property type="component" value="Chromosome 3"/>
</dbReference>
<name>A0A8C9RVN2_SCLFO</name>
<comment type="function">
    <text evidence="11">Acts as a component of the essential kinetochore-associated NDC80 complex, which is required for chromosome segregation and spindle checkpoint activity. Required for kinetochore integrity and the organization of stable microtubule binding sites in the outer plate of the kinetochore. The NDC80 complex synergistically enhances the affinity of the SKA1 complex for microtubules and may allow the NDC80 complex to track depolymerizing microtubules.</text>
</comment>
<dbReference type="GeneTree" id="ENSGT00390000005584"/>
<dbReference type="OrthoDB" id="6432863at2759"/>
<protein>
    <recommendedName>
        <fullName evidence="2 12">Kinetochore protein Spc24</fullName>
    </recommendedName>
</protein>
<feature type="coiled-coil region" evidence="13">
    <location>
        <begin position="70"/>
        <end position="135"/>
    </location>
</feature>
<keyword evidence="4 12" id="KW-0132">Cell division</keyword>
<reference evidence="14 15" key="1">
    <citation type="submission" date="2019-04" db="EMBL/GenBank/DDBJ databases">
        <authorList>
            <consortium name="Wellcome Sanger Institute Data Sharing"/>
        </authorList>
    </citation>
    <scope>NUCLEOTIDE SEQUENCE [LARGE SCALE GENOMIC DNA]</scope>
</reference>
<sequence length="201" mass="23274">MVSLDKGLQRLEETEKDLFSLINSSNAENAVRAVREKRQLLFELHANVEKSTTQLLSDLVQAQERVGQKLLDMESQKNEVTRELDSMEHELQRYRARSHTMDAEMQFLQQELENLRSSEKDMQALQQEVDEDTTEVIPSAIYLAQLYHKVTKIKWEHSSEPGILQGVHYGDDLATPINVDTSMQSKCAISEYLWNFVSTEW</sequence>
<evidence type="ECO:0000256" key="12">
    <source>
        <dbReference type="RuleBase" id="RU368011"/>
    </source>
</evidence>
<dbReference type="GeneID" id="108926110"/>
<comment type="similarity">
    <text evidence="1 12">Belongs to the SPC24 family.</text>
</comment>
<proteinExistence type="inferred from homology"/>
<gene>
    <name evidence="14" type="primary">spc24</name>
</gene>
<evidence type="ECO:0000256" key="7">
    <source>
        <dbReference type="ARBA" id="ARBA00023054"/>
    </source>
</evidence>
<dbReference type="GO" id="GO:0051301">
    <property type="term" value="P:cell division"/>
    <property type="evidence" value="ECO:0007669"/>
    <property type="project" value="UniProtKB-UniRule"/>
</dbReference>
<keyword evidence="10 12" id="KW-0137">Centromere</keyword>
<dbReference type="RefSeq" id="XP_018594109.1">
    <property type="nucleotide sequence ID" value="XM_018738593.2"/>
</dbReference>
<comment type="subunit">
    <text evidence="12">Component of the NDC80 complex.</text>
</comment>
<organism evidence="14 15">
    <name type="scientific">Scleropages formosus</name>
    <name type="common">Asian bonytongue</name>
    <name type="synonym">Osteoglossum formosum</name>
    <dbReference type="NCBI Taxonomy" id="113540"/>
    <lineage>
        <taxon>Eukaryota</taxon>
        <taxon>Metazoa</taxon>
        <taxon>Chordata</taxon>
        <taxon>Craniata</taxon>
        <taxon>Vertebrata</taxon>
        <taxon>Euteleostomi</taxon>
        <taxon>Actinopterygii</taxon>
        <taxon>Neopterygii</taxon>
        <taxon>Teleostei</taxon>
        <taxon>Osteoglossocephala</taxon>
        <taxon>Osteoglossomorpha</taxon>
        <taxon>Osteoglossiformes</taxon>
        <taxon>Osteoglossidae</taxon>
        <taxon>Scleropages</taxon>
    </lineage>
</organism>
<evidence type="ECO:0000256" key="4">
    <source>
        <dbReference type="ARBA" id="ARBA00022618"/>
    </source>
</evidence>
<keyword evidence="6 12" id="KW-0995">Kinetochore</keyword>
<evidence type="ECO:0000256" key="10">
    <source>
        <dbReference type="ARBA" id="ARBA00023328"/>
    </source>
</evidence>
<dbReference type="PANTHER" id="PTHR22142">
    <property type="match status" value="1"/>
</dbReference>
<keyword evidence="5 12" id="KW-0498">Mitosis</keyword>
<evidence type="ECO:0000256" key="1">
    <source>
        <dbReference type="ARBA" id="ARBA00007804"/>
    </source>
</evidence>
<dbReference type="Ensembl" id="ENSSFOT00015021401.2">
    <property type="protein sequence ID" value="ENSSFOP00015021166.1"/>
    <property type="gene ID" value="ENSSFOG00015013634.2"/>
</dbReference>
<reference evidence="14" key="2">
    <citation type="submission" date="2025-08" db="UniProtKB">
        <authorList>
            <consortium name="Ensembl"/>
        </authorList>
    </citation>
    <scope>IDENTIFICATION</scope>
</reference>
<evidence type="ECO:0000256" key="5">
    <source>
        <dbReference type="ARBA" id="ARBA00022776"/>
    </source>
</evidence>
<accession>A0A8C9RVN2</accession>
<reference evidence="14" key="3">
    <citation type="submission" date="2025-09" db="UniProtKB">
        <authorList>
            <consortium name="Ensembl"/>
        </authorList>
    </citation>
    <scope>IDENTIFICATION</scope>
</reference>
<evidence type="ECO:0000313" key="14">
    <source>
        <dbReference type="Ensembl" id="ENSSFOP00015021166.1"/>
    </source>
</evidence>
<evidence type="ECO:0000256" key="8">
    <source>
        <dbReference type="ARBA" id="ARBA00023242"/>
    </source>
</evidence>
<comment type="subcellular location">
    <subcellularLocation>
        <location evidence="12">Nucleus</location>
    </subcellularLocation>
    <subcellularLocation>
        <location evidence="12">Chromosome</location>
        <location evidence="12">Centromere</location>
        <location evidence="12">Kinetochore</location>
    </subcellularLocation>
</comment>
<keyword evidence="3 12" id="KW-0158">Chromosome</keyword>
<evidence type="ECO:0000256" key="11">
    <source>
        <dbReference type="ARBA" id="ARBA00045419"/>
    </source>
</evidence>
<dbReference type="PANTHER" id="PTHR22142:SF2">
    <property type="entry name" value="KINETOCHORE PROTEIN SPC24"/>
    <property type="match status" value="1"/>
</dbReference>
<evidence type="ECO:0000256" key="3">
    <source>
        <dbReference type="ARBA" id="ARBA00022454"/>
    </source>
</evidence>